<sequence>MEDAAPYTTTPALPQLPGPHLLALAGAALVVLTLARYLAAGLTNPLRHVPGPWWAKYTSLPMHYHRWVVPDKFRWAHRLHQRHGPVVLVAPGEVSVGGLEGLQAVHRMGTGFRKGAFHENFRMGPAPSLFDMTDARAHAQRRRLFSGAFTARSLRDNWEPEVRRIADKAVARIRADAAAGAADVAAWWRFMAGDVVSRLSFGEAFNMLDGLDRADLRFWAALRVLGQTILLRQYMSPGTMDTLARVLPIPWLRRVAAAKAVIYDQGTVAVRNMQRKGDPDRRNIFHKIMEEAEQCHDGKEASGLTDDAVRSEAATFIIGGAETTSTALLYLTWAVLKRPGLQRRVEEEVAALRPGFTDEDVEALPLLNCVIHESLRLYSPTAGANARVCPPGGATIEGVYIPGGSVVCTLGYAVHRIPEVFPHADEFDETRFENPSPEVKAAFSTFMIGSRGCIGRHLAMMELRLAAALLFRECRGLRLCKSVTDDSMEQVMRVFTSSKGGKCEVTLVDDLAQ</sequence>
<dbReference type="PRINTS" id="PR00463">
    <property type="entry name" value="EP450I"/>
</dbReference>
<comment type="similarity">
    <text evidence="1">Belongs to the cytochrome P450 family.</text>
</comment>
<feature type="binding site" description="axial binding residue" evidence="6">
    <location>
        <position position="453"/>
    </location>
    <ligand>
        <name>heme</name>
        <dbReference type="ChEBI" id="CHEBI:30413"/>
    </ligand>
    <ligandPart>
        <name>Fe</name>
        <dbReference type="ChEBI" id="CHEBI:18248"/>
    </ligandPart>
</feature>
<dbReference type="GO" id="GO:0004497">
    <property type="term" value="F:monooxygenase activity"/>
    <property type="evidence" value="ECO:0007669"/>
    <property type="project" value="InterPro"/>
</dbReference>
<organism evidence="8 9">
    <name type="scientific">Cytospora chrysosperma</name>
    <name type="common">Cytospora canker fungus</name>
    <name type="synonym">Sphaeria chrysosperma</name>
    <dbReference type="NCBI Taxonomy" id="252740"/>
    <lineage>
        <taxon>Eukaryota</taxon>
        <taxon>Fungi</taxon>
        <taxon>Dikarya</taxon>
        <taxon>Ascomycota</taxon>
        <taxon>Pezizomycotina</taxon>
        <taxon>Sordariomycetes</taxon>
        <taxon>Sordariomycetidae</taxon>
        <taxon>Diaporthales</taxon>
        <taxon>Cytosporaceae</taxon>
        <taxon>Cytospora</taxon>
    </lineage>
</organism>
<accession>A0A423W1P4</accession>
<evidence type="ECO:0000256" key="7">
    <source>
        <dbReference type="SAM" id="Phobius"/>
    </source>
</evidence>
<keyword evidence="4" id="KW-0560">Oxidoreductase</keyword>
<proteinExistence type="inferred from homology"/>
<dbReference type="InterPro" id="IPR002401">
    <property type="entry name" value="Cyt_P450_E_grp-I"/>
</dbReference>
<evidence type="ECO:0000313" key="9">
    <source>
        <dbReference type="Proteomes" id="UP000284375"/>
    </source>
</evidence>
<keyword evidence="7" id="KW-0472">Membrane</keyword>
<evidence type="ECO:0000256" key="5">
    <source>
        <dbReference type="ARBA" id="ARBA00023004"/>
    </source>
</evidence>
<dbReference type="STRING" id="252740.A0A423W1P4"/>
<comment type="cofactor">
    <cofactor evidence="6">
        <name>heme</name>
        <dbReference type="ChEBI" id="CHEBI:30413"/>
    </cofactor>
</comment>
<evidence type="ECO:0000256" key="6">
    <source>
        <dbReference type="PIRSR" id="PIRSR602401-1"/>
    </source>
</evidence>
<dbReference type="InterPro" id="IPR001128">
    <property type="entry name" value="Cyt_P450"/>
</dbReference>
<name>A0A423W1P4_CYTCH</name>
<dbReference type="SUPFAM" id="SSF48264">
    <property type="entry name" value="Cytochrome P450"/>
    <property type="match status" value="1"/>
</dbReference>
<comment type="caution">
    <text evidence="8">The sequence shown here is derived from an EMBL/GenBank/DDBJ whole genome shotgun (WGS) entry which is preliminary data.</text>
</comment>
<evidence type="ECO:0000256" key="3">
    <source>
        <dbReference type="ARBA" id="ARBA00022723"/>
    </source>
</evidence>
<protein>
    <recommendedName>
        <fullName evidence="10">Cytochrome P450</fullName>
    </recommendedName>
</protein>
<dbReference type="GO" id="GO:0005506">
    <property type="term" value="F:iron ion binding"/>
    <property type="evidence" value="ECO:0007669"/>
    <property type="project" value="InterPro"/>
</dbReference>
<evidence type="ECO:0000256" key="4">
    <source>
        <dbReference type="ARBA" id="ARBA00023002"/>
    </source>
</evidence>
<evidence type="ECO:0000313" key="8">
    <source>
        <dbReference type="EMBL" id="ROV97274.1"/>
    </source>
</evidence>
<dbReference type="EMBL" id="LJZO01000017">
    <property type="protein sequence ID" value="ROV97274.1"/>
    <property type="molecule type" value="Genomic_DNA"/>
</dbReference>
<feature type="transmembrane region" description="Helical" evidence="7">
    <location>
        <begin position="20"/>
        <end position="39"/>
    </location>
</feature>
<dbReference type="Proteomes" id="UP000284375">
    <property type="component" value="Unassembled WGS sequence"/>
</dbReference>
<dbReference type="OrthoDB" id="1470350at2759"/>
<dbReference type="PANTHER" id="PTHR24305">
    <property type="entry name" value="CYTOCHROME P450"/>
    <property type="match status" value="1"/>
</dbReference>
<keyword evidence="3 6" id="KW-0479">Metal-binding</keyword>
<reference evidence="8 9" key="1">
    <citation type="submission" date="2015-09" db="EMBL/GenBank/DDBJ databases">
        <title>Host preference determinants of Valsa canker pathogens revealed by comparative genomics.</title>
        <authorList>
            <person name="Yin Z."/>
            <person name="Huang L."/>
        </authorList>
    </citation>
    <scope>NUCLEOTIDE SEQUENCE [LARGE SCALE GENOMIC DNA]</scope>
    <source>
        <strain evidence="8 9">YSFL</strain>
    </source>
</reference>
<evidence type="ECO:0008006" key="10">
    <source>
        <dbReference type="Google" id="ProtNLM"/>
    </source>
</evidence>
<keyword evidence="5 6" id="KW-0408">Iron</keyword>
<dbReference type="Gene3D" id="1.10.630.10">
    <property type="entry name" value="Cytochrome P450"/>
    <property type="match status" value="1"/>
</dbReference>
<dbReference type="PRINTS" id="PR00385">
    <property type="entry name" value="P450"/>
</dbReference>
<dbReference type="Pfam" id="PF00067">
    <property type="entry name" value="p450"/>
    <property type="match status" value="1"/>
</dbReference>
<keyword evidence="9" id="KW-1185">Reference proteome</keyword>
<gene>
    <name evidence="8" type="ORF">VSDG_04783</name>
</gene>
<dbReference type="GO" id="GO:0020037">
    <property type="term" value="F:heme binding"/>
    <property type="evidence" value="ECO:0007669"/>
    <property type="project" value="InterPro"/>
</dbReference>
<dbReference type="PANTHER" id="PTHR24305:SF96">
    <property type="entry name" value="CYTOCHROME P450 MONOOXYGENASE STCB-RELATED"/>
    <property type="match status" value="1"/>
</dbReference>
<dbReference type="InterPro" id="IPR050121">
    <property type="entry name" value="Cytochrome_P450_monoxygenase"/>
</dbReference>
<keyword evidence="2 6" id="KW-0349">Heme</keyword>
<evidence type="ECO:0000256" key="1">
    <source>
        <dbReference type="ARBA" id="ARBA00010617"/>
    </source>
</evidence>
<dbReference type="InterPro" id="IPR036396">
    <property type="entry name" value="Cyt_P450_sf"/>
</dbReference>
<dbReference type="GO" id="GO:0016705">
    <property type="term" value="F:oxidoreductase activity, acting on paired donors, with incorporation or reduction of molecular oxygen"/>
    <property type="evidence" value="ECO:0007669"/>
    <property type="project" value="InterPro"/>
</dbReference>
<keyword evidence="7" id="KW-0812">Transmembrane</keyword>
<evidence type="ECO:0000256" key="2">
    <source>
        <dbReference type="ARBA" id="ARBA00022617"/>
    </source>
</evidence>
<dbReference type="AlphaFoldDB" id="A0A423W1P4"/>
<keyword evidence="7" id="KW-1133">Transmembrane helix</keyword>